<feature type="signal peptide" evidence="1">
    <location>
        <begin position="1"/>
        <end position="30"/>
    </location>
</feature>
<evidence type="ECO:0000256" key="1">
    <source>
        <dbReference type="SAM" id="SignalP"/>
    </source>
</evidence>
<evidence type="ECO:0008006" key="4">
    <source>
        <dbReference type="Google" id="ProtNLM"/>
    </source>
</evidence>
<protein>
    <recommendedName>
        <fullName evidence="4">Secreted protein</fullName>
    </recommendedName>
</protein>
<dbReference type="AlphaFoldDB" id="A0AAD4MWX2"/>
<proteinExistence type="predicted"/>
<keyword evidence="1" id="KW-0732">Signal</keyword>
<keyword evidence="3" id="KW-1185">Reference proteome</keyword>
<dbReference type="Proteomes" id="UP001201812">
    <property type="component" value="Unassembled WGS sequence"/>
</dbReference>
<name>A0AAD4MWX2_9BILA</name>
<organism evidence="2 3">
    <name type="scientific">Ditylenchus destructor</name>
    <dbReference type="NCBI Taxonomy" id="166010"/>
    <lineage>
        <taxon>Eukaryota</taxon>
        <taxon>Metazoa</taxon>
        <taxon>Ecdysozoa</taxon>
        <taxon>Nematoda</taxon>
        <taxon>Chromadorea</taxon>
        <taxon>Rhabditida</taxon>
        <taxon>Tylenchina</taxon>
        <taxon>Tylenchomorpha</taxon>
        <taxon>Sphaerularioidea</taxon>
        <taxon>Anguinidae</taxon>
        <taxon>Anguininae</taxon>
        <taxon>Ditylenchus</taxon>
    </lineage>
</organism>
<comment type="caution">
    <text evidence="2">The sequence shown here is derived from an EMBL/GenBank/DDBJ whole genome shotgun (WGS) entry which is preliminary data.</text>
</comment>
<gene>
    <name evidence="2" type="ORF">DdX_14543</name>
</gene>
<evidence type="ECO:0000313" key="3">
    <source>
        <dbReference type="Proteomes" id="UP001201812"/>
    </source>
</evidence>
<evidence type="ECO:0000313" key="2">
    <source>
        <dbReference type="EMBL" id="KAI1704042.1"/>
    </source>
</evidence>
<dbReference type="EMBL" id="JAKKPZ010000073">
    <property type="protein sequence ID" value="KAI1704042.1"/>
    <property type="molecule type" value="Genomic_DNA"/>
</dbReference>
<feature type="chain" id="PRO_5042215956" description="Secreted protein" evidence="1">
    <location>
        <begin position="31"/>
        <end position="159"/>
    </location>
</feature>
<reference evidence="2" key="1">
    <citation type="submission" date="2022-01" db="EMBL/GenBank/DDBJ databases">
        <title>Genome Sequence Resource for Two Populations of Ditylenchus destructor, the Migratory Endoparasitic Phytonematode.</title>
        <authorList>
            <person name="Zhang H."/>
            <person name="Lin R."/>
            <person name="Xie B."/>
        </authorList>
    </citation>
    <scope>NUCLEOTIDE SEQUENCE</scope>
    <source>
        <strain evidence="2">BazhouSP</strain>
    </source>
</reference>
<accession>A0AAD4MWX2</accession>
<sequence length="159" mass="18377">MFPTTNISRISTMSLMVFIFLAALLRTTHALPPNVQQWRQYLPFSFEIATVSPKDLATTTILPAETPRFSNPSEQVYFQKFKNAIRVESKRGDVAVKLWNWAKGMNAKNSQPNEDFTFDSIDNMESTTESSTVQRTENVAEKAVRSHRSMHRLRIHRWI</sequence>